<accession>A0A2J6SL59</accession>
<sequence length="177" mass="19745">MPIALVADPAARRPKWSKTILGLHWFFQFITLGIFQLITIFLVWMLLAAATNGGNGSGRRPAPPSNYLLLTTMIFILLSNAAILCTILYEWGSAFVPTKYFKIQVVKSLYFLFIVVVVLCSGLSLPMEGNVSGAAWVWATFWRMLIFVAPFWSSMAYAVIIKKRVSREFGEGGEVAL</sequence>
<protein>
    <submittedName>
        <fullName evidence="2">Uncharacterized protein</fullName>
    </submittedName>
</protein>
<keyword evidence="1" id="KW-1133">Transmembrane helix</keyword>
<dbReference type="Proteomes" id="UP000235371">
    <property type="component" value="Unassembled WGS sequence"/>
</dbReference>
<evidence type="ECO:0000256" key="1">
    <source>
        <dbReference type="SAM" id="Phobius"/>
    </source>
</evidence>
<evidence type="ECO:0000313" key="2">
    <source>
        <dbReference type="EMBL" id="PMD51494.1"/>
    </source>
</evidence>
<feature type="transmembrane region" description="Helical" evidence="1">
    <location>
        <begin position="109"/>
        <end position="127"/>
    </location>
</feature>
<dbReference type="EMBL" id="KZ613912">
    <property type="protein sequence ID" value="PMD51494.1"/>
    <property type="molecule type" value="Genomic_DNA"/>
</dbReference>
<proteinExistence type="predicted"/>
<dbReference type="InParanoid" id="A0A2J6SL59"/>
<dbReference type="GeneID" id="36589818"/>
<name>A0A2J6SL59_9HELO</name>
<organism evidence="2 3">
    <name type="scientific">Hyaloscypha bicolor E</name>
    <dbReference type="NCBI Taxonomy" id="1095630"/>
    <lineage>
        <taxon>Eukaryota</taxon>
        <taxon>Fungi</taxon>
        <taxon>Dikarya</taxon>
        <taxon>Ascomycota</taxon>
        <taxon>Pezizomycotina</taxon>
        <taxon>Leotiomycetes</taxon>
        <taxon>Helotiales</taxon>
        <taxon>Hyaloscyphaceae</taxon>
        <taxon>Hyaloscypha</taxon>
        <taxon>Hyaloscypha bicolor</taxon>
    </lineage>
</organism>
<evidence type="ECO:0000313" key="3">
    <source>
        <dbReference type="Proteomes" id="UP000235371"/>
    </source>
</evidence>
<feature type="transmembrane region" description="Helical" evidence="1">
    <location>
        <begin position="67"/>
        <end position="89"/>
    </location>
</feature>
<reference evidence="2 3" key="1">
    <citation type="submission" date="2016-04" db="EMBL/GenBank/DDBJ databases">
        <title>A degradative enzymes factory behind the ericoid mycorrhizal symbiosis.</title>
        <authorList>
            <consortium name="DOE Joint Genome Institute"/>
            <person name="Martino E."/>
            <person name="Morin E."/>
            <person name="Grelet G."/>
            <person name="Kuo A."/>
            <person name="Kohler A."/>
            <person name="Daghino S."/>
            <person name="Barry K."/>
            <person name="Choi C."/>
            <person name="Cichocki N."/>
            <person name="Clum A."/>
            <person name="Copeland A."/>
            <person name="Hainaut M."/>
            <person name="Haridas S."/>
            <person name="Labutti K."/>
            <person name="Lindquist E."/>
            <person name="Lipzen A."/>
            <person name="Khouja H.-R."/>
            <person name="Murat C."/>
            <person name="Ohm R."/>
            <person name="Olson A."/>
            <person name="Spatafora J."/>
            <person name="Veneault-Fourrey C."/>
            <person name="Henrissat B."/>
            <person name="Grigoriev I."/>
            <person name="Martin F."/>
            <person name="Perotto S."/>
        </authorList>
    </citation>
    <scope>NUCLEOTIDE SEQUENCE [LARGE SCALE GENOMIC DNA]</scope>
    <source>
        <strain evidence="2 3">E</strain>
    </source>
</reference>
<dbReference type="OrthoDB" id="3457895at2759"/>
<gene>
    <name evidence="2" type="ORF">K444DRAFT_620597</name>
</gene>
<feature type="transmembrane region" description="Helical" evidence="1">
    <location>
        <begin position="139"/>
        <end position="160"/>
    </location>
</feature>
<dbReference type="AlphaFoldDB" id="A0A2J6SL59"/>
<dbReference type="RefSeq" id="XP_024728398.1">
    <property type="nucleotide sequence ID" value="XM_024881741.1"/>
</dbReference>
<keyword evidence="3" id="KW-1185">Reference proteome</keyword>
<keyword evidence="1" id="KW-0812">Transmembrane</keyword>
<keyword evidence="1" id="KW-0472">Membrane</keyword>
<feature type="transmembrane region" description="Helical" evidence="1">
    <location>
        <begin position="21"/>
        <end position="47"/>
    </location>
</feature>